<comment type="caution">
    <text evidence="2">The sequence shown here is derived from an EMBL/GenBank/DDBJ whole genome shotgun (WGS) entry which is preliminary data.</text>
</comment>
<evidence type="ECO:0000313" key="2">
    <source>
        <dbReference type="EMBL" id="MPC68141.1"/>
    </source>
</evidence>
<feature type="chain" id="PRO_5023109075" evidence="1">
    <location>
        <begin position="22"/>
        <end position="74"/>
    </location>
</feature>
<keyword evidence="1" id="KW-0732">Signal</keyword>
<dbReference type="OrthoDB" id="420380at2759"/>
<protein>
    <submittedName>
        <fullName evidence="2">Uncharacterized protein</fullName>
    </submittedName>
</protein>
<gene>
    <name evidence="2" type="ORF">E2C01_062338</name>
</gene>
<evidence type="ECO:0000256" key="1">
    <source>
        <dbReference type="SAM" id="SignalP"/>
    </source>
</evidence>
<dbReference type="EMBL" id="VSRR010027364">
    <property type="protein sequence ID" value="MPC68141.1"/>
    <property type="molecule type" value="Genomic_DNA"/>
</dbReference>
<dbReference type="AlphaFoldDB" id="A0A5B7H665"/>
<proteinExistence type="predicted"/>
<dbReference type="Proteomes" id="UP000324222">
    <property type="component" value="Unassembled WGS sequence"/>
</dbReference>
<reference evidence="2 3" key="1">
    <citation type="submission" date="2019-05" db="EMBL/GenBank/DDBJ databases">
        <title>Another draft genome of Portunus trituberculatus and its Hox gene families provides insights of decapod evolution.</title>
        <authorList>
            <person name="Jeong J.-H."/>
            <person name="Song I."/>
            <person name="Kim S."/>
            <person name="Choi T."/>
            <person name="Kim D."/>
            <person name="Ryu S."/>
            <person name="Kim W."/>
        </authorList>
    </citation>
    <scope>NUCLEOTIDE SEQUENCE [LARGE SCALE GENOMIC DNA]</scope>
    <source>
        <tissue evidence="2">Muscle</tissue>
    </source>
</reference>
<name>A0A5B7H665_PORTR</name>
<keyword evidence="3" id="KW-1185">Reference proteome</keyword>
<organism evidence="2 3">
    <name type="scientific">Portunus trituberculatus</name>
    <name type="common">Swimming crab</name>
    <name type="synonym">Neptunus trituberculatus</name>
    <dbReference type="NCBI Taxonomy" id="210409"/>
    <lineage>
        <taxon>Eukaryota</taxon>
        <taxon>Metazoa</taxon>
        <taxon>Ecdysozoa</taxon>
        <taxon>Arthropoda</taxon>
        <taxon>Crustacea</taxon>
        <taxon>Multicrustacea</taxon>
        <taxon>Malacostraca</taxon>
        <taxon>Eumalacostraca</taxon>
        <taxon>Eucarida</taxon>
        <taxon>Decapoda</taxon>
        <taxon>Pleocyemata</taxon>
        <taxon>Brachyura</taxon>
        <taxon>Eubrachyura</taxon>
        <taxon>Portunoidea</taxon>
        <taxon>Portunidae</taxon>
        <taxon>Portuninae</taxon>
        <taxon>Portunus</taxon>
    </lineage>
</organism>
<accession>A0A5B7H665</accession>
<sequence length="74" mass="8215">MWRVLACVALMAVAGPQATTGEVYTSIQDLTAVFSLERRVVSALSNYVDDMEAKLLRIRNVKQLFGKLVLAESR</sequence>
<evidence type="ECO:0000313" key="3">
    <source>
        <dbReference type="Proteomes" id="UP000324222"/>
    </source>
</evidence>
<feature type="signal peptide" evidence="1">
    <location>
        <begin position="1"/>
        <end position="21"/>
    </location>
</feature>